<feature type="chain" id="PRO_5004105715" evidence="2">
    <location>
        <begin position="20"/>
        <end position="167"/>
    </location>
</feature>
<gene>
    <name evidence="3" type="ORF">HYPDE_34068</name>
</gene>
<sequence>MRFLTSLSLIAVALPLTLAAGTGSSSIIASAYAKSSRHDTGHGVGYQAPVDDKKLNCKQLSGRVQVLILQLRGYGDRKQASGLSRGLQSAFSATVGTTATGADPAGQHAADLQRLQDYNQRLVASGCNSYDLDYELKQSDPLVSPAARIPPPRKAKVPSAAPQKKQP</sequence>
<keyword evidence="4" id="KW-1185">Reference proteome</keyword>
<dbReference type="AlphaFoldDB" id="N0BDB5"/>
<dbReference type="EMBL" id="CP005587">
    <property type="protein sequence ID" value="AGK58486.1"/>
    <property type="molecule type" value="Genomic_DNA"/>
</dbReference>
<accession>N0BDB5</accession>
<feature type="signal peptide" evidence="2">
    <location>
        <begin position="1"/>
        <end position="19"/>
    </location>
</feature>
<evidence type="ECO:0000313" key="4">
    <source>
        <dbReference type="Proteomes" id="UP000005952"/>
    </source>
</evidence>
<dbReference type="KEGG" id="hdt:HYPDE_34068"/>
<evidence type="ECO:0000313" key="3">
    <source>
        <dbReference type="EMBL" id="AGK58486.1"/>
    </source>
</evidence>
<dbReference type="Proteomes" id="UP000005952">
    <property type="component" value="Chromosome"/>
</dbReference>
<reference evidence="3 4" key="1">
    <citation type="journal article" date="2013" name="Genome Announc.">
        <title>Genome sequences for three denitrifying bacterial strains isolated from a uranium- and nitrate-contaminated subsurface environment.</title>
        <authorList>
            <person name="Venkatramanan R."/>
            <person name="Prakash O."/>
            <person name="Woyke T."/>
            <person name="Chain P."/>
            <person name="Goodwin L.A."/>
            <person name="Watson D."/>
            <person name="Brooks S."/>
            <person name="Kostka J.E."/>
            <person name="Green S.J."/>
        </authorList>
    </citation>
    <scope>NUCLEOTIDE SEQUENCE [LARGE SCALE GENOMIC DNA]</scope>
    <source>
        <strain evidence="3 4">1NES1</strain>
    </source>
</reference>
<dbReference type="STRING" id="670307.HYPDE_34068"/>
<protein>
    <submittedName>
        <fullName evidence="3">Uncharacterized protein</fullName>
    </submittedName>
</protein>
<organism evidence="3 4">
    <name type="scientific">Hyphomicrobium denitrificans 1NES1</name>
    <dbReference type="NCBI Taxonomy" id="670307"/>
    <lineage>
        <taxon>Bacteria</taxon>
        <taxon>Pseudomonadati</taxon>
        <taxon>Pseudomonadota</taxon>
        <taxon>Alphaproteobacteria</taxon>
        <taxon>Hyphomicrobiales</taxon>
        <taxon>Hyphomicrobiaceae</taxon>
        <taxon>Hyphomicrobium</taxon>
    </lineage>
</organism>
<dbReference type="OrthoDB" id="7933523at2"/>
<keyword evidence="2" id="KW-0732">Signal</keyword>
<evidence type="ECO:0000256" key="2">
    <source>
        <dbReference type="SAM" id="SignalP"/>
    </source>
</evidence>
<dbReference type="RefSeq" id="WP_015598509.1">
    <property type="nucleotide sequence ID" value="NC_021172.1"/>
</dbReference>
<proteinExistence type="predicted"/>
<dbReference type="HOGENOM" id="CLU_1584250_0_0_5"/>
<name>N0BDB5_9HYPH</name>
<feature type="region of interest" description="Disordered" evidence="1">
    <location>
        <begin position="141"/>
        <end position="167"/>
    </location>
</feature>
<evidence type="ECO:0000256" key="1">
    <source>
        <dbReference type="SAM" id="MobiDB-lite"/>
    </source>
</evidence>